<evidence type="ECO:0000313" key="9">
    <source>
        <dbReference type="Proteomes" id="UP001107558"/>
    </source>
</evidence>
<dbReference type="Gene3D" id="1.10.8.60">
    <property type="match status" value="1"/>
</dbReference>
<keyword evidence="3" id="KW-0963">Cytoplasm</keyword>
<evidence type="ECO:0000256" key="6">
    <source>
        <dbReference type="SAM" id="MobiDB-lite"/>
    </source>
</evidence>
<dbReference type="InterPro" id="IPR015415">
    <property type="entry name" value="Spast_Vps4_C"/>
</dbReference>
<dbReference type="Pfam" id="PF17862">
    <property type="entry name" value="AAA_lid_3"/>
    <property type="match status" value="1"/>
</dbReference>
<dbReference type="InterPro" id="IPR041569">
    <property type="entry name" value="AAA_lid_3"/>
</dbReference>
<feature type="compositionally biased region" description="Low complexity" evidence="6">
    <location>
        <begin position="290"/>
        <end position="301"/>
    </location>
</feature>
<dbReference type="OrthoDB" id="10251136at2759"/>
<comment type="subcellular location">
    <subcellularLocation>
        <location evidence="1">Cytoplasm</location>
    </subcellularLocation>
</comment>
<dbReference type="GO" id="GO:0016887">
    <property type="term" value="F:ATP hydrolysis activity"/>
    <property type="evidence" value="ECO:0007669"/>
    <property type="project" value="InterPro"/>
</dbReference>
<dbReference type="SUPFAM" id="SSF52540">
    <property type="entry name" value="P-loop containing nucleoside triphosphate hydrolases"/>
    <property type="match status" value="1"/>
</dbReference>
<dbReference type="GO" id="GO:0005524">
    <property type="term" value="F:ATP binding"/>
    <property type="evidence" value="ECO:0007669"/>
    <property type="project" value="UniProtKB-KW"/>
</dbReference>
<feature type="region of interest" description="Disordered" evidence="6">
    <location>
        <begin position="200"/>
        <end position="219"/>
    </location>
</feature>
<dbReference type="PANTHER" id="PTHR23074:SF83">
    <property type="entry name" value="VACUOLAR PROTEIN SORTING-ASSOCIATED PROTEIN 4A"/>
    <property type="match status" value="1"/>
</dbReference>
<dbReference type="SMART" id="SM00382">
    <property type="entry name" value="AAA"/>
    <property type="match status" value="1"/>
</dbReference>
<dbReference type="Gene3D" id="3.40.50.300">
    <property type="entry name" value="P-loop containing nucleotide triphosphate hydrolases"/>
    <property type="match status" value="1"/>
</dbReference>
<dbReference type="InterPro" id="IPR050304">
    <property type="entry name" value="MT-severing_AAA_ATPase"/>
</dbReference>
<keyword evidence="4" id="KW-0547">Nucleotide-binding</keyword>
<evidence type="ECO:0000256" key="2">
    <source>
        <dbReference type="ARBA" id="ARBA00006914"/>
    </source>
</evidence>
<reference evidence="8" key="1">
    <citation type="submission" date="2021-03" db="EMBL/GenBank/DDBJ databases">
        <title>Chromosome level genome of the anhydrobiotic midge Polypedilum vanderplanki.</title>
        <authorList>
            <person name="Yoshida Y."/>
            <person name="Kikawada T."/>
            <person name="Gusev O."/>
        </authorList>
    </citation>
    <scope>NUCLEOTIDE SEQUENCE</scope>
    <source>
        <strain evidence="8">NIAS01</strain>
        <tissue evidence="8">Whole body or cell culture</tissue>
    </source>
</reference>
<dbReference type="FunFam" id="1.10.8.60:FF:000022">
    <property type="entry name" value="Fidgetin like 1"/>
    <property type="match status" value="1"/>
</dbReference>
<dbReference type="Pfam" id="PF09336">
    <property type="entry name" value="Vps4_C"/>
    <property type="match status" value="1"/>
</dbReference>
<dbReference type="PANTHER" id="PTHR23074">
    <property type="entry name" value="AAA DOMAIN-CONTAINING"/>
    <property type="match status" value="1"/>
</dbReference>
<evidence type="ECO:0000256" key="4">
    <source>
        <dbReference type="ARBA" id="ARBA00022741"/>
    </source>
</evidence>
<evidence type="ECO:0000259" key="7">
    <source>
        <dbReference type="SMART" id="SM00382"/>
    </source>
</evidence>
<dbReference type="InterPro" id="IPR003593">
    <property type="entry name" value="AAA+_ATPase"/>
</dbReference>
<dbReference type="Proteomes" id="UP001107558">
    <property type="component" value="Chromosome 1"/>
</dbReference>
<feature type="region of interest" description="Disordered" evidence="6">
    <location>
        <begin position="142"/>
        <end position="164"/>
    </location>
</feature>
<name>A0A9J6CKI8_POLVA</name>
<protein>
    <recommendedName>
        <fullName evidence="7">AAA+ ATPase domain-containing protein</fullName>
    </recommendedName>
</protein>
<feature type="compositionally biased region" description="Basic and acidic residues" evidence="6">
    <location>
        <begin position="244"/>
        <end position="258"/>
    </location>
</feature>
<comment type="caution">
    <text evidence="8">The sequence shown here is derived from an EMBL/GenBank/DDBJ whole genome shotgun (WGS) entry which is preliminary data.</text>
</comment>
<evidence type="ECO:0000256" key="5">
    <source>
        <dbReference type="ARBA" id="ARBA00022840"/>
    </source>
</evidence>
<accession>A0A9J6CKI8</accession>
<evidence type="ECO:0000256" key="3">
    <source>
        <dbReference type="ARBA" id="ARBA00022490"/>
    </source>
</evidence>
<evidence type="ECO:0000313" key="8">
    <source>
        <dbReference type="EMBL" id="KAG5682754.1"/>
    </source>
</evidence>
<dbReference type="InterPro" id="IPR003959">
    <property type="entry name" value="ATPase_AAA_core"/>
</dbReference>
<dbReference type="AlphaFoldDB" id="A0A9J6CKI8"/>
<keyword evidence="9" id="KW-1185">Reference proteome</keyword>
<feature type="domain" description="AAA+ ATPase" evidence="7">
    <location>
        <begin position="387"/>
        <end position="527"/>
    </location>
</feature>
<dbReference type="EMBL" id="JADBJN010000001">
    <property type="protein sequence ID" value="KAG5682754.1"/>
    <property type="molecule type" value="Genomic_DNA"/>
</dbReference>
<proteinExistence type="inferred from homology"/>
<organism evidence="8 9">
    <name type="scientific">Polypedilum vanderplanki</name>
    <name type="common">Sleeping chironomid midge</name>
    <dbReference type="NCBI Taxonomy" id="319348"/>
    <lineage>
        <taxon>Eukaryota</taxon>
        <taxon>Metazoa</taxon>
        <taxon>Ecdysozoa</taxon>
        <taxon>Arthropoda</taxon>
        <taxon>Hexapoda</taxon>
        <taxon>Insecta</taxon>
        <taxon>Pterygota</taxon>
        <taxon>Neoptera</taxon>
        <taxon>Endopterygota</taxon>
        <taxon>Diptera</taxon>
        <taxon>Nematocera</taxon>
        <taxon>Chironomoidea</taxon>
        <taxon>Chironomidae</taxon>
        <taxon>Chironominae</taxon>
        <taxon>Polypedilum</taxon>
        <taxon>Polypedilum</taxon>
    </lineage>
</organism>
<evidence type="ECO:0000256" key="1">
    <source>
        <dbReference type="ARBA" id="ARBA00004496"/>
    </source>
</evidence>
<comment type="similarity">
    <text evidence="2">Belongs to the AAA ATPase family.</text>
</comment>
<feature type="region of interest" description="Disordered" evidence="6">
    <location>
        <begin position="283"/>
        <end position="305"/>
    </location>
</feature>
<dbReference type="Pfam" id="PF00004">
    <property type="entry name" value="AAA"/>
    <property type="match status" value="1"/>
</dbReference>
<dbReference type="FunFam" id="3.40.50.300:FF:001054">
    <property type="entry name" value="ATPase, AAA family, putative"/>
    <property type="match status" value="1"/>
</dbReference>
<dbReference type="InterPro" id="IPR027417">
    <property type="entry name" value="P-loop_NTPase"/>
</dbReference>
<keyword evidence="5" id="KW-0067">ATP-binding</keyword>
<feature type="compositionally biased region" description="Polar residues" evidence="6">
    <location>
        <begin position="234"/>
        <end position="243"/>
    </location>
</feature>
<sequence>MNNENSRKNALGLLKLGSATMIDSYQRGLSEFDSVQRSNVFLQEYVDITASKTYQNSIKKQPFTHETTLTAADFFSDMETNSCECNCVSDNDVAMFVNQLEKKNGFSVRKIQEEMDIDEIEQNLITKSQENIKSRTNDSFSEMFNQKTDDNPFKKHKSSNSNNEQTSFQINAFKSRSNFLQQSDSAKNSLNFLNAKREQTSLKPVEKTPSISQKQRSIVPTKNYVQADLKHSFGLSQKQPQENIKQKENTSVEKEAKNDPFSSFKTGRQELQFQQNIPRFHGLKKSAPVSNNPSQNQQDDSNPLRKKFVNPVITEKKPVTNSEIEVDPLLKGFDKAILERIEREIVSNPSEVTWNDIIGLDAAKQVINESITIAMNHPEFFTGLRAAPKAILFFGPPGTGKTLIGKCIASSCSATFMSISASSLTSKWIGESEALVRAMFSYARLKQPSVIFFDEIDSLLEKRDSDSGGGNETYNRIKTEFLVQLDGVSAVSKNDRVLFIAATNLPHKIDEAILRRFSKRIFVPLPVEAARVALFKNLLANEKHRLSEEQFEKLGEMSEGYSGSDITQVCKEAAMKPLRKISNVLSEISVDQIPPISFKHFIKAFRDIKPSVSAETIKVLDDWNSKYGFSANLSQSDDDTDSDYDF</sequence>
<feature type="region of interest" description="Disordered" evidence="6">
    <location>
        <begin position="232"/>
        <end position="264"/>
    </location>
</feature>
<feature type="compositionally biased region" description="Polar residues" evidence="6">
    <location>
        <begin position="209"/>
        <end position="219"/>
    </location>
</feature>
<gene>
    <name evidence="8" type="ORF">PVAND_012087</name>
</gene>
<dbReference type="GO" id="GO:0005737">
    <property type="term" value="C:cytoplasm"/>
    <property type="evidence" value="ECO:0007669"/>
    <property type="project" value="UniProtKB-SubCell"/>
</dbReference>